<dbReference type="OrthoDB" id="6352355at2759"/>
<evidence type="ECO:0000259" key="6">
    <source>
        <dbReference type="PROSITE" id="PS50023"/>
    </source>
</evidence>
<dbReference type="GO" id="GO:0045944">
    <property type="term" value="P:positive regulation of transcription by RNA polymerase II"/>
    <property type="evidence" value="ECO:0007669"/>
    <property type="project" value="TreeGrafter"/>
</dbReference>
<sequence>MNSTFNNISFDNQMDLYNSLSPAKVSQASPALPTSSLSPSKTPPENFVCGGCKNVIKDKYMLEGNNQYWHEDCLQCVCCRCRLGEVGNTFYFKKEMTLCQRDYMRLFGVSGTCTSCKKHINAYDYVMWSKNNVYHLECFCCSVCNQKFCVGDKYFEKDGKIICLSDYQKNFIEKDESNDEDDDDIQANSVSTVQNEYNYVNNEVVSYISL</sequence>
<dbReference type="PANTHER" id="PTHR45787">
    <property type="entry name" value="LD11652P"/>
    <property type="match status" value="1"/>
</dbReference>
<dbReference type="EMBL" id="LN609397">
    <property type="protein sequence ID" value="CEF60130.1"/>
    <property type="molecule type" value="Genomic_DNA"/>
</dbReference>
<dbReference type="Proteomes" id="UP000035682">
    <property type="component" value="Unplaced"/>
</dbReference>
<gene>
    <name evidence="7 9 10" type="ORF">SRAE_X000187000</name>
</gene>
<dbReference type="GO" id="GO:0005634">
    <property type="term" value="C:nucleus"/>
    <property type="evidence" value="ECO:0007669"/>
    <property type="project" value="TreeGrafter"/>
</dbReference>
<dbReference type="SUPFAM" id="SSF57716">
    <property type="entry name" value="Glucocorticoid receptor-like (DNA-binding domain)"/>
    <property type="match status" value="2"/>
</dbReference>
<dbReference type="OMA" id="EENCAGC"/>
<dbReference type="CTD" id="36384941"/>
<protein>
    <submittedName>
        <fullName evidence="7 9">Rhombotin-1</fullName>
    </submittedName>
</protein>
<dbReference type="WBParaSite" id="SRAE_X000187000.1">
    <property type="protein sequence ID" value="SRAE_X000187000.1"/>
    <property type="gene ID" value="WBGene00267447"/>
</dbReference>
<accession>A0A090KRW8</accession>
<keyword evidence="3 5" id="KW-0862">Zinc</keyword>
<dbReference type="GO" id="GO:0046872">
    <property type="term" value="F:metal ion binding"/>
    <property type="evidence" value="ECO:0007669"/>
    <property type="project" value="UniProtKB-KW"/>
</dbReference>
<reference evidence="8" key="1">
    <citation type="submission" date="2014-09" db="EMBL/GenBank/DDBJ databases">
        <authorList>
            <person name="Martin A.A."/>
        </authorList>
    </citation>
    <scope>NUCLEOTIDE SEQUENCE</scope>
    <source>
        <strain evidence="8">ED321</strain>
    </source>
</reference>
<dbReference type="Pfam" id="PF00412">
    <property type="entry name" value="LIM"/>
    <property type="match status" value="2"/>
</dbReference>
<evidence type="ECO:0000256" key="1">
    <source>
        <dbReference type="ARBA" id="ARBA00022723"/>
    </source>
</evidence>
<evidence type="ECO:0000313" key="10">
    <source>
        <dbReference type="WormBase" id="SRAE_X000187000"/>
    </source>
</evidence>
<dbReference type="GeneID" id="36384941"/>
<keyword evidence="8" id="KW-1185">Reference proteome</keyword>
<dbReference type="PROSITE" id="PS00478">
    <property type="entry name" value="LIM_DOMAIN_1"/>
    <property type="match status" value="1"/>
</dbReference>
<reference evidence="7" key="2">
    <citation type="submission" date="2014-09" db="EMBL/GenBank/DDBJ databases">
        <authorList>
            <person name="Aslett A.Martin."/>
        </authorList>
    </citation>
    <scope>NUCLEOTIDE SEQUENCE</scope>
    <source>
        <strain evidence="7">ED321 Heterogonic</strain>
    </source>
</reference>
<name>A0A090KRW8_STRRB</name>
<evidence type="ECO:0000256" key="5">
    <source>
        <dbReference type="PROSITE-ProRule" id="PRU00125"/>
    </source>
</evidence>
<reference evidence="9" key="3">
    <citation type="submission" date="2020-12" db="UniProtKB">
        <authorList>
            <consortium name="WormBaseParasite"/>
        </authorList>
    </citation>
    <scope>IDENTIFICATION</scope>
</reference>
<dbReference type="RefSeq" id="XP_024499340.1">
    <property type="nucleotide sequence ID" value="XM_024653840.1"/>
</dbReference>
<dbReference type="WormBase" id="SRAE_X000187000">
    <property type="protein sequence ID" value="SRP06814"/>
    <property type="gene ID" value="WBGene00267447"/>
</dbReference>
<dbReference type="InterPro" id="IPR001781">
    <property type="entry name" value="Znf_LIM"/>
</dbReference>
<feature type="domain" description="LIM zinc-binding" evidence="6">
    <location>
        <begin position="47"/>
        <end position="109"/>
    </location>
</feature>
<feature type="domain" description="LIM zinc-binding" evidence="6">
    <location>
        <begin position="111"/>
        <end position="173"/>
    </location>
</feature>
<dbReference type="InterPro" id="IPR050945">
    <property type="entry name" value="LMO_RBTN_TF"/>
</dbReference>
<dbReference type="GO" id="GO:0003713">
    <property type="term" value="F:transcription coactivator activity"/>
    <property type="evidence" value="ECO:0007669"/>
    <property type="project" value="TreeGrafter"/>
</dbReference>
<organism evidence="7">
    <name type="scientific">Strongyloides ratti</name>
    <name type="common">Parasitic roundworm</name>
    <dbReference type="NCBI Taxonomy" id="34506"/>
    <lineage>
        <taxon>Eukaryota</taxon>
        <taxon>Metazoa</taxon>
        <taxon>Ecdysozoa</taxon>
        <taxon>Nematoda</taxon>
        <taxon>Chromadorea</taxon>
        <taxon>Rhabditida</taxon>
        <taxon>Tylenchina</taxon>
        <taxon>Panagrolaimomorpha</taxon>
        <taxon>Strongyloidoidea</taxon>
        <taxon>Strongyloididae</taxon>
        <taxon>Strongyloides</taxon>
    </lineage>
</organism>
<dbReference type="GO" id="GO:0140297">
    <property type="term" value="F:DNA-binding transcription factor binding"/>
    <property type="evidence" value="ECO:0007669"/>
    <property type="project" value="TreeGrafter"/>
</dbReference>
<evidence type="ECO:0000256" key="4">
    <source>
        <dbReference type="ARBA" id="ARBA00023038"/>
    </source>
</evidence>
<dbReference type="PROSITE" id="PS50023">
    <property type="entry name" value="LIM_DOMAIN_2"/>
    <property type="match status" value="2"/>
</dbReference>
<dbReference type="AlphaFoldDB" id="A0A090KRW8"/>
<keyword evidence="4 5" id="KW-0440">LIM domain</keyword>
<dbReference type="PANTHER" id="PTHR45787:SF1">
    <property type="entry name" value="LIM ZINC-BINDING DOMAIN-CONTAINING PROTEIN"/>
    <property type="match status" value="1"/>
</dbReference>
<evidence type="ECO:0000313" key="9">
    <source>
        <dbReference type="WBParaSite" id="SRAE_X000187000.1"/>
    </source>
</evidence>
<evidence type="ECO:0000256" key="3">
    <source>
        <dbReference type="ARBA" id="ARBA00022833"/>
    </source>
</evidence>
<keyword evidence="2" id="KW-0677">Repeat</keyword>
<dbReference type="SMART" id="SM00132">
    <property type="entry name" value="LIM"/>
    <property type="match status" value="2"/>
</dbReference>
<dbReference type="Gene3D" id="2.10.110.10">
    <property type="entry name" value="Cysteine Rich Protein"/>
    <property type="match status" value="2"/>
</dbReference>
<keyword evidence="1 5" id="KW-0479">Metal-binding</keyword>
<evidence type="ECO:0000313" key="7">
    <source>
        <dbReference type="EMBL" id="CEF60130.1"/>
    </source>
</evidence>
<evidence type="ECO:0000256" key="2">
    <source>
        <dbReference type="ARBA" id="ARBA00022737"/>
    </source>
</evidence>
<proteinExistence type="predicted"/>
<evidence type="ECO:0000313" key="8">
    <source>
        <dbReference type="Proteomes" id="UP000035682"/>
    </source>
</evidence>